<organism evidence="2 3">
    <name type="scientific">Clostridium zeae</name>
    <dbReference type="NCBI Taxonomy" id="2759022"/>
    <lineage>
        <taxon>Bacteria</taxon>
        <taxon>Bacillati</taxon>
        <taxon>Bacillota</taxon>
        <taxon>Clostridia</taxon>
        <taxon>Eubacteriales</taxon>
        <taxon>Clostridiaceae</taxon>
        <taxon>Clostridium</taxon>
    </lineage>
</organism>
<reference evidence="2 3" key="1">
    <citation type="journal article" date="2021" name="Int. J. Syst. Evol. Microbiol.">
        <title>Clostridium zeae sp. nov., isolated from corn silage.</title>
        <authorList>
            <person name="Kobayashi H."/>
            <person name="Tanizawa Y."/>
            <person name="Yagura M."/>
            <person name="Sakamoto M."/>
            <person name="Ohkuma M."/>
            <person name="Tohno M."/>
        </authorList>
    </citation>
    <scope>NUCLEOTIDE SEQUENCE [LARGE SCALE GENOMIC DNA]</scope>
    <source>
        <strain evidence="2 3">CSC2</strain>
    </source>
</reference>
<feature type="domain" description="N-acetyltransferase" evidence="1">
    <location>
        <begin position="11"/>
        <end position="174"/>
    </location>
</feature>
<evidence type="ECO:0000313" key="2">
    <source>
        <dbReference type="EMBL" id="GFZ30129.1"/>
    </source>
</evidence>
<comment type="caution">
    <text evidence="2">The sequence shown here is derived from an EMBL/GenBank/DDBJ whole genome shotgun (WGS) entry which is preliminary data.</text>
</comment>
<accession>A0ABQ1E5W4</accession>
<dbReference type="InterPro" id="IPR051531">
    <property type="entry name" value="N-acetyltransferase"/>
</dbReference>
<dbReference type="SUPFAM" id="SSF55729">
    <property type="entry name" value="Acyl-CoA N-acyltransferases (Nat)"/>
    <property type="match status" value="1"/>
</dbReference>
<dbReference type="InterPro" id="IPR016181">
    <property type="entry name" value="Acyl_CoA_acyltransferase"/>
</dbReference>
<dbReference type="InterPro" id="IPR000182">
    <property type="entry name" value="GNAT_dom"/>
</dbReference>
<dbReference type="Proteomes" id="UP000663802">
    <property type="component" value="Unassembled WGS sequence"/>
</dbReference>
<sequence>MRKFFMTTKRLGFSVWKEDDISDALNLWGDPEVTKYIVVDGIMLKEQVQERLKKEIETYNNARVQYWPIYLIESGENIGCCGVRPYDSEKNIYEMGIHLKAQHWGIGLAQEACLAVIEYSFNNLKADALFAGHNPKNISSSRLLKKLGFTYIHDEFYPPTGLYHPSYLMKKQEYITYIRENGKEK</sequence>
<evidence type="ECO:0000313" key="3">
    <source>
        <dbReference type="Proteomes" id="UP000663802"/>
    </source>
</evidence>
<dbReference type="Pfam" id="PF13302">
    <property type="entry name" value="Acetyltransf_3"/>
    <property type="match status" value="1"/>
</dbReference>
<dbReference type="PANTHER" id="PTHR43792:SF1">
    <property type="entry name" value="N-ACETYLTRANSFERASE DOMAIN-CONTAINING PROTEIN"/>
    <property type="match status" value="1"/>
</dbReference>
<name>A0ABQ1E5W4_9CLOT</name>
<gene>
    <name evidence="2" type="ORF">CSC2_06550</name>
</gene>
<protein>
    <submittedName>
        <fullName evidence="2">N-acetyltransferase</fullName>
    </submittedName>
</protein>
<dbReference type="PROSITE" id="PS51186">
    <property type="entry name" value="GNAT"/>
    <property type="match status" value="1"/>
</dbReference>
<dbReference type="Gene3D" id="3.40.630.30">
    <property type="match status" value="1"/>
</dbReference>
<dbReference type="PANTHER" id="PTHR43792">
    <property type="entry name" value="GNAT FAMILY, PUTATIVE (AFU_ORTHOLOGUE AFUA_3G00765)-RELATED-RELATED"/>
    <property type="match status" value="1"/>
</dbReference>
<evidence type="ECO:0000259" key="1">
    <source>
        <dbReference type="PROSITE" id="PS51186"/>
    </source>
</evidence>
<keyword evidence="3" id="KW-1185">Reference proteome</keyword>
<dbReference type="RefSeq" id="WP_206868128.1">
    <property type="nucleotide sequence ID" value="NZ_BMBA01000001.1"/>
</dbReference>
<proteinExistence type="predicted"/>
<dbReference type="EMBL" id="BMBA01000001">
    <property type="protein sequence ID" value="GFZ30129.1"/>
    <property type="molecule type" value="Genomic_DNA"/>
</dbReference>